<dbReference type="InterPro" id="IPR050138">
    <property type="entry name" value="DHOase/Allantoinase_Hydrolase"/>
</dbReference>
<organism evidence="1 2">
    <name type="scientific">Pyronema omphalodes (strain CBS 100304)</name>
    <name type="common">Pyronema confluens</name>
    <dbReference type="NCBI Taxonomy" id="1076935"/>
    <lineage>
        <taxon>Eukaryota</taxon>
        <taxon>Fungi</taxon>
        <taxon>Dikarya</taxon>
        <taxon>Ascomycota</taxon>
        <taxon>Pezizomycotina</taxon>
        <taxon>Pezizomycetes</taxon>
        <taxon>Pezizales</taxon>
        <taxon>Pyronemataceae</taxon>
        <taxon>Pyronema</taxon>
    </lineage>
</organism>
<keyword evidence="2" id="KW-1185">Reference proteome</keyword>
<dbReference type="GO" id="GO:0006145">
    <property type="term" value="P:purine nucleobase catabolic process"/>
    <property type="evidence" value="ECO:0007669"/>
    <property type="project" value="TreeGrafter"/>
</dbReference>
<dbReference type="EMBL" id="HF935303">
    <property type="protein sequence ID" value="CCX06638.1"/>
    <property type="molecule type" value="Genomic_DNA"/>
</dbReference>
<sequence length="225" mass="25195">MTSMSRLAVRWDRGMVEWMRKLVLFSLSFSSGLRGFKCFLIESGVRYPIPLSINSTTTIENFNEKLKAAENACWVDVGFYGGVIPGNEQELLPLVKAGVYGFKCFLIESSVDEFGIPLCHLRGRCKGHGETKGFLNRPHLLCPSHPLNADHYQTFLESCSQSFETYAIEQILAPDLELHSIHLAAGEGFDLVTKTHDNERRSGSKLSVENCFHYLTLAAEDIEDG</sequence>
<dbReference type="Proteomes" id="UP000018144">
    <property type="component" value="Unassembled WGS sequence"/>
</dbReference>
<dbReference type="SUPFAM" id="SSF51556">
    <property type="entry name" value="Metallo-dependent hydrolases"/>
    <property type="match status" value="1"/>
</dbReference>
<name>U4L306_PYROM</name>
<reference evidence="1 2" key="1">
    <citation type="journal article" date="2013" name="PLoS Genet.">
        <title>The genome and development-dependent transcriptomes of Pyronema confluens: a window into fungal evolution.</title>
        <authorList>
            <person name="Traeger S."/>
            <person name="Altegoer F."/>
            <person name="Freitag M."/>
            <person name="Gabaldon T."/>
            <person name="Kempken F."/>
            <person name="Kumar A."/>
            <person name="Marcet-Houben M."/>
            <person name="Poggeler S."/>
            <person name="Stajich J.E."/>
            <person name="Nowrousian M."/>
        </authorList>
    </citation>
    <scope>NUCLEOTIDE SEQUENCE [LARGE SCALE GENOMIC DNA]</scope>
    <source>
        <strain evidence="2">CBS 100304</strain>
        <tissue evidence="1">Vegetative mycelium</tissue>
    </source>
</reference>
<proteinExistence type="predicted"/>
<protein>
    <submittedName>
        <fullName evidence="1">Similar to Allantoinase acc. no. P32375</fullName>
    </submittedName>
</protein>
<dbReference type="AlphaFoldDB" id="U4L306"/>
<gene>
    <name evidence="1" type="ORF">PCON_06225</name>
</gene>
<evidence type="ECO:0000313" key="2">
    <source>
        <dbReference type="Proteomes" id="UP000018144"/>
    </source>
</evidence>
<accession>U4L306</accession>
<dbReference type="STRING" id="1076935.U4L306"/>
<dbReference type="GO" id="GO:0005737">
    <property type="term" value="C:cytoplasm"/>
    <property type="evidence" value="ECO:0007669"/>
    <property type="project" value="TreeGrafter"/>
</dbReference>
<dbReference type="PANTHER" id="PTHR43668">
    <property type="entry name" value="ALLANTOINASE"/>
    <property type="match status" value="1"/>
</dbReference>
<dbReference type="PANTHER" id="PTHR43668:SF2">
    <property type="entry name" value="ALLANTOINASE"/>
    <property type="match status" value="1"/>
</dbReference>
<evidence type="ECO:0000313" key="1">
    <source>
        <dbReference type="EMBL" id="CCX06638.1"/>
    </source>
</evidence>
<dbReference type="InterPro" id="IPR032466">
    <property type="entry name" value="Metal_Hydrolase"/>
</dbReference>
<dbReference type="GO" id="GO:0004038">
    <property type="term" value="F:allantoinase activity"/>
    <property type="evidence" value="ECO:0007669"/>
    <property type="project" value="TreeGrafter"/>
</dbReference>
<dbReference type="eggNOG" id="KOG2584">
    <property type="taxonomic scope" value="Eukaryota"/>
</dbReference>
<dbReference type="OrthoDB" id="10258955at2759"/>
<dbReference type="Gene3D" id="3.20.20.140">
    <property type="entry name" value="Metal-dependent hydrolases"/>
    <property type="match status" value="1"/>
</dbReference>